<sequence length="107" mass="11505">MKELKLSKPIMAHGERLHVLELREPTYDEVQKFGLPFSYGSDGSVKIDTGPALNYIPALASIPPSSAKQLALNDITTISLTIVGFFMASGSQEPSESDSTTPHISGE</sequence>
<name>A0ABU4EH78_9GAMM</name>
<dbReference type="Pfam" id="PF10109">
    <property type="entry name" value="Phage_TAC_7"/>
    <property type="match status" value="1"/>
</dbReference>
<comment type="caution">
    <text evidence="1">The sequence shown here is derived from an EMBL/GenBank/DDBJ whole genome shotgun (WGS) entry which is preliminary data.</text>
</comment>
<dbReference type="EMBL" id="JAWLLM010000016">
    <property type="protein sequence ID" value="MDV7043428.1"/>
    <property type="molecule type" value="Genomic_DNA"/>
</dbReference>
<dbReference type="RefSeq" id="WP_057083761.1">
    <property type="nucleotide sequence ID" value="NZ_CP104920.1"/>
</dbReference>
<reference evidence="1 2" key="1">
    <citation type="submission" date="2023-10" db="EMBL/GenBank/DDBJ databases">
        <title>Clonality and diversity in the soft rot Dickeya solani phytopathogen.</title>
        <authorList>
            <person name="Pedron J."/>
            <person name="Van Gijisegem F."/>
            <person name="Portier P."/>
            <person name="Taghouti G."/>
        </authorList>
    </citation>
    <scope>NUCLEOTIDE SEQUENCE [LARGE SCALE GENOMIC DNA]</scope>
    <source>
        <strain evidence="1 2">FVG2-MFV017-A9</strain>
    </source>
</reference>
<dbReference type="Proteomes" id="UP001187868">
    <property type="component" value="Unassembled WGS sequence"/>
</dbReference>
<protein>
    <submittedName>
        <fullName evidence="1">Phage tail assembly protein</fullName>
    </submittedName>
</protein>
<keyword evidence="2" id="KW-1185">Reference proteome</keyword>
<dbReference type="InterPro" id="IPR019289">
    <property type="entry name" value="Phage_tail_E/E"/>
</dbReference>
<accession>A0ABU4EH78</accession>
<organism evidence="1 2">
    <name type="scientific">Dickeya solani</name>
    <dbReference type="NCBI Taxonomy" id="1089444"/>
    <lineage>
        <taxon>Bacteria</taxon>
        <taxon>Pseudomonadati</taxon>
        <taxon>Pseudomonadota</taxon>
        <taxon>Gammaproteobacteria</taxon>
        <taxon>Enterobacterales</taxon>
        <taxon>Pectobacteriaceae</taxon>
        <taxon>Dickeya</taxon>
    </lineage>
</organism>
<proteinExistence type="predicted"/>
<gene>
    <name evidence="1" type="ORF">RUJ08_14970</name>
</gene>
<evidence type="ECO:0000313" key="2">
    <source>
        <dbReference type="Proteomes" id="UP001187868"/>
    </source>
</evidence>
<evidence type="ECO:0000313" key="1">
    <source>
        <dbReference type="EMBL" id="MDV7043428.1"/>
    </source>
</evidence>